<dbReference type="Gene3D" id="3.40.50.300">
    <property type="entry name" value="P-loop containing nucleotide triphosphate hydrolases"/>
    <property type="match status" value="1"/>
</dbReference>
<name>A0A5C6VAD2_9BURK</name>
<evidence type="ECO:0000313" key="2">
    <source>
        <dbReference type="EMBL" id="TXC82452.1"/>
    </source>
</evidence>
<sequence length="340" mass="38462">MKTRTVPATLVDDTLVPHQAYLAATSRLDQCFTYAHGAREPVCFALVGESRTGKSRTLEEFFDRHPITRNDDGLSIPILRVATPSKPTVKSLVEVMLKDGMHDELATSGSENQKTNRLIKLMKECDTQMVMIDEFHHFVDKGSHKVIHHVADWLKVLVDKLRCVLVVAGLPICQSVLAQNEQLQGRFYAPVIMPRFNWEIDDQRVEFVAILGSFQESLSRYFDLPPLDGDEMAFRSYCGSGGLMGYLTKFLRKVVWNAIDQQKRRVTLLDLATAHEEAVWAKFSPGRIPNPFSKEFHPRPSEELLSLIRKIGTSVESPLVHREHKGRSKGPSVRDVLSAR</sequence>
<feature type="region of interest" description="Disordered" evidence="1">
    <location>
        <begin position="320"/>
        <end position="340"/>
    </location>
</feature>
<evidence type="ECO:0000313" key="3">
    <source>
        <dbReference type="Proteomes" id="UP000321776"/>
    </source>
</evidence>
<dbReference type="RefSeq" id="WP_147235081.1">
    <property type="nucleotide sequence ID" value="NZ_VOQS01000003.1"/>
</dbReference>
<gene>
    <name evidence="2" type="ORF">FRZ40_18440</name>
</gene>
<dbReference type="Pfam" id="PF05621">
    <property type="entry name" value="TniB"/>
    <property type="match status" value="1"/>
</dbReference>
<reference evidence="2 3" key="1">
    <citation type="journal article" date="2018" name="Int. J. Syst. Evol. Microbiol.">
        <title>Paraburkholderia azotifigens sp. nov., a nitrogen-fixing bacterium isolated from paddy soil.</title>
        <authorList>
            <person name="Choi G.M."/>
            <person name="Im W.T."/>
        </authorList>
    </citation>
    <scope>NUCLEOTIDE SEQUENCE [LARGE SCALE GENOMIC DNA]</scope>
    <source>
        <strain evidence="2 3">NF 2-5-3</strain>
    </source>
</reference>
<dbReference type="InterPro" id="IPR027417">
    <property type="entry name" value="P-loop_NTPase"/>
</dbReference>
<accession>A0A5C6VAD2</accession>
<dbReference type="Proteomes" id="UP000321776">
    <property type="component" value="Unassembled WGS sequence"/>
</dbReference>
<protein>
    <submittedName>
        <fullName evidence="2">AAA family ATPase</fullName>
    </submittedName>
</protein>
<comment type="caution">
    <text evidence="2">The sequence shown here is derived from an EMBL/GenBank/DDBJ whole genome shotgun (WGS) entry which is preliminary data.</text>
</comment>
<dbReference type="AlphaFoldDB" id="A0A5C6VAD2"/>
<dbReference type="InterPro" id="IPR008868">
    <property type="entry name" value="TniB"/>
</dbReference>
<proteinExistence type="predicted"/>
<dbReference type="EMBL" id="VOQS01000003">
    <property type="protein sequence ID" value="TXC82452.1"/>
    <property type="molecule type" value="Genomic_DNA"/>
</dbReference>
<evidence type="ECO:0000256" key="1">
    <source>
        <dbReference type="SAM" id="MobiDB-lite"/>
    </source>
</evidence>
<organism evidence="2 3">
    <name type="scientific">Paraburkholderia azotifigens</name>
    <dbReference type="NCBI Taxonomy" id="2057004"/>
    <lineage>
        <taxon>Bacteria</taxon>
        <taxon>Pseudomonadati</taxon>
        <taxon>Pseudomonadota</taxon>
        <taxon>Betaproteobacteria</taxon>
        <taxon>Burkholderiales</taxon>
        <taxon>Burkholderiaceae</taxon>
        <taxon>Paraburkholderia</taxon>
    </lineage>
</organism>
<dbReference type="SUPFAM" id="SSF52540">
    <property type="entry name" value="P-loop containing nucleoside triphosphate hydrolases"/>
    <property type="match status" value="1"/>
</dbReference>